<gene>
    <name evidence="4" type="ORF">PBS001_LOCUS7861</name>
    <name evidence="3" type="ORF">PBS003_LOCUS6775</name>
</gene>
<accession>A0AAU9L5W6</accession>
<feature type="compositionally biased region" description="Low complexity" evidence="1">
    <location>
        <begin position="326"/>
        <end position="346"/>
    </location>
</feature>
<evidence type="ECO:0000313" key="4">
    <source>
        <dbReference type="EMBL" id="CAH0521407.1"/>
    </source>
</evidence>
<protein>
    <submittedName>
        <fullName evidence="3">Uncharacterized protein</fullName>
    </submittedName>
</protein>
<feature type="compositionally biased region" description="Basic and acidic residues" evidence="1">
    <location>
        <begin position="220"/>
        <end position="236"/>
    </location>
</feature>
<feature type="region of interest" description="Disordered" evidence="1">
    <location>
        <begin position="72"/>
        <end position="103"/>
    </location>
</feature>
<keyword evidence="2" id="KW-0812">Transmembrane</keyword>
<comment type="caution">
    <text evidence="3">The sequence shown here is derived from an EMBL/GenBank/DDBJ whole genome shotgun (WGS) entry which is preliminary data.</text>
</comment>
<sequence>MRLLKTRTITSSVTSCLKDGSIKCDTTTGECPPCIYALENTYTCWKKDNSTNTCPFTGVRYDCSDSWSSTTTISSETPSDPAIDTSSSTTVSSPSSSSLSGISADASSSSIAIGRLSSSLITYGAISFGAFLVLVILVVLCARRRKMRYRREEDIAATEAGNFGRNRTSSDRRLRGLMKARDDTLSGPYNNVLDTSKVNYAVPSVNPKHGKRYGGQHKGSHIDDSLSRVPTDESPRSFDGMLADSSDSPAFLGKKTSSQRSGGHSAQATPIVQGIGKYSDVSNYVHQDVSFRCTSTPDVFGEYLRMKQEMHFDESGGNNMGRRKSLSFSDISSDLGSSKSSFESSGGTSQLPQRRLDQDGRFSMADSITDSIADSVTDSEYAEQLRTRGESDCFSEMSYNDERYSFSSVEGLDDSQVRESKREVEI</sequence>
<dbReference type="Proteomes" id="UP001160483">
    <property type="component" value="Unassembled WGS sequence"/>
</dbReference>
<keyword evidence="2" id="KW-0472">Membrane</keyword>
<name>A0AAU9L5W6_9STRA</name>
<evidence type="ECO:0000256" key="2">
    <source>
        <dbReference type="SAM" id="Phobius"/>
    </source>
</evidence>
<evidence type="ECO:0000313" key="3">
    <source>
        <dbReference type="EMBL" id="CAH0480150.1"/>
    </source>
</evidence>
<dbReference type="EMBL" id="CAKKTJ010000323">
    <property type="protein sequence ID" value="CAH0480150.1"/>
    <property type="molecule type" value="Genomic_DNA"/>
</dbReference>
<feature type="transmembrane region" description="Helical" evidence="2">
    <location>
        <begin position="120"/>
        <end position="142"/>
    </location>
</feature>
<feature type="region of interest" description="Disordered" evidence="1">
    <location>
        <begin position="314"/>
        <end position="355"/>
    </location>
</feature>
<feature type="compositionally biased region" description="Polar residues" evidence="1">
    <location>
        <begin position="255"/>
        <end position="269"/>
    </location>
</feature>
<feature type="compositionally biased region" description="Basic residues" evidence="1">
    <location>
        <begin position="208"/>
        <end position="219"/>
    </location>
</feature>
<keyword evidence="5" id="KW-1185">Reference proteome</keyword>
<keyword evidence="2" id="KW-1133">Transmembrane helix</keyword>
<dbReference type="AlphaFoldDB" id="A0AAU9L5W6"/>
<dbReference type="Proteomes" id="UP001158986">
    <property type="component" value="Unassembled WGS sequence"/>
</dbReference>
<evidence type="ECO:0000313" key="5">
    <source>
        <dbReference type="Proteomes" id="UP001158986"/>
    </source>
</evidence>
<proteinExistence type="predicted"/>
<feature type="region of interest" description="Disordered" evidence="1">
    <location>
        <begin position="207"/>
        <end position="269"/>
    </location>
</feature>
<evidence type="ECO:0000313" key="6">
    <source>
        <dbReference type="Proteomes" id="UP001160483"/>
    </source>
</evidence>
<reference evidence="3 5" key="1">
    <citation type="submission" date="2021-11" db="EMBL/GenBank/DDBJ databases">
        <authorList>
            <person name="Islam A."/>
            <person name="Islam S."/>
            <person name="Flora M.S."/>
            <person name="Rahman M."/>
            <person name="Ziaur R.M."/>
            <person name="Epstein J.H."/>
            <person name="Hassan M."/>
            <person name="Klassen M."/>
            <person name="Woodard K."/>
            <person name="Webb A."/>
            <person name="Webby R.J."/>
            <person name="El Zowalaty M.E."/>
        </authorList>
    </citation>
    <scope>NUCLEOTIDE SEQUENCE</scope>
    <source>
        <strain evidence="4">Pbs1</strain>
        <strain evidence="3">Pbs3</strain>
    </source>
</reference>
<organism evidence="3 6">
    <name type="scientific">Peronospora belbahrii</name>
    <dbReference type="NCBI Taxonomy" id="622444"/>
    <lineage>
        <taxon>Eukaryota</taxon>
        <taxon>Sar</taxon>
        <taxon>Stramenopiles</taxon>
        <taxon>Oomycota</taxon>
        <taxon>Peronosporomycetes</taxon>
        <taxon>Peronosporales</taxon>
        <taxon>Peronosporaceae</taxon>
        <taxon>Peronospora</taxon>
    </lineage>
</organism>
<dbReference type="EMBL" id="CAKLCB010000378">
    <property type="protein sequence ID" value="CAH0521407.1"/>
    <property type="molecule type" value="Genomic_DNA"/>
</dbReference>
<evidence type="ECO:0000256" key="1">
    <source>
        <dbReference type="SAM" id="MobiDB-lite"/>
    </source>
</evidence>